<evidence type="ECO:0000256" key="2">
    <source>
        <dbReference type="ARBA" id="ARBA00022737"/>
    </source>
</evidence>
<dbReference type="PANTHER" id="PTHR11219">
    <property type="entry name" value="TENEURIN AND N-ACETYLGLUCOSAMINE-1-PHOSPHODIESTER ALPHA-N-ACETYLGLUCOSAMINIDASE"/>
    <property type="match status" value="1"/>
</dbReference>
<evidence type="ECO:0000256" key="1">
    <source>
        <dbReference type="ARBA" id="ARBA00022536"/>
    </source>
</evidence>
<dbReference type="Pfam" id="PF25024">
    <property type="entry name" value="EGF_TEN"/>
    <property type="match status" value="1"/>
</dbReference>
<keyword evidence="3 5" id="KW-1015">Disulfide bond</keyword>
<dbReference type="Ensembl" id="ENSGWIT00000053364.1">
    <property type="protein sequence ID" value="ENSGWIP00000049372.1"/>
    <property type="gene ID" value="ENSGWIG00000024081.1"/>
</dbReference>
<reference evidence="7" key="1">
    <citation type="submission" date="2025-08" db="UniProtKB">
        <authorList>
            <consortium name="Ensembl"/>
        </authorList>
    </citation>
    <scope>IDENTIFICATION</scope>
</reference>
<organism evidence="7 8">
    <name type="scientific">Gouania willdenowi</name>
    <name type="common">Blunt-snouted clingfish</name>
    <name type="synonym">Lepadogaster willdenowi</name>
    <dbReference type="NCBI Taxonomy" id="441366"/>
    <lineage>
        <taxon>Eukaryota</taxon>
        <taxon>Metazoa</taxon>
        <taxon>Chordata</taxon>
        <taxon>Craniata</taxon>
        <taxon>Vertebrata</taxon>
        <taxon>Euteleostomi</taxon>
        <taxon>Actinopterygii</taxon>
        <taxon>Neopterygii</taxon>
        <taxon>Teleostei</taxon>
        <taxon>Neoteleostei</taxon>
        <taxon>Acanthomorphata</taxon>
        <taxon>Ovalentaria</taxon>
        <taxon>Blenniimorphae</taxon>
        <taxon>Blenniiformes</taxon>
        <taxon>Gobiesocoidei</taxon>
        <taxon>Gobiesocidae</taxon>
        <taxon>Gobiesocinae</taxon>
        <taxon>Gouania</taxon>
    </lineage>
</organism>
<feature type="disulfide bond" evidence="5">
    <location>
        <begin position="65"/>
        <end position="75"/>
    </location>
</feature>
<evidence type="ECO:0000259" key="6">
    <source>
        <dbReference type="PROSITE" id="PS50026"/>
    </source>
</evidence>
<evidence type="ECO:0000256" key="4">
    <source>
        <dbReference type="ARBA" id="ARBA00023180"/>
    </source>
</evidence>
<dbReference type="InterPro" id="IPR051216">
    <property type="entry name" value="Teneurin"/>
</dbReference>
<feature type="domain" description="EGF-like" evidence="6">
    <location>
        <begin position="61"/>
        <end position="92"/>
    </location>
</feature>
<dbReference type="FunFam" id="2.10.25.10:FF:000001">
    <property type="entry name" value="Tenascin C"/>
    <property type="match status" value="4"/>
</dbReference>
<dbReference type="PROSITE" id="PS00022">
    <property type="entry name" value="EGF_1"/>
    <property type="match status" value="2"/>
</dbReference>
<name>A0A8C5HUC1_GOUWI</name>
<evidence type="ECO:0000313" key="8">
    <source>
        <dbReference type="Proteomes" id="UP000694680"/>
    </source>
</evidence>
<protein>
    <recommendedName>
        <fullName evidence="6">EGF-like domain-containing protein</fullName>
    </recommendedName>
</protein>
<dbReference type="InterPro" id="IPR000742">
    <property type="entry name" value="EGF"/>
</dbReference>
<proteinExistence type="predicted"/>
<keyword evidence="1 5" id="KW-0245">EGF-like domain</keyword>
<evidence type="ECO:0000256" key="5">
    <source>
        <dbReference type="PROSITE-ProRule" id="PRU00076"/>
    </source>
</evidence>
<dbReference type="AlphaFoldDB" id="A0A8C5HUC1"/>
<reference evidence="7" key="2">
    <citation type="submission" date="2025-09" db="UniProtKB">
        <authorList>
            <consortium name="Ensembl"/>
        </authorList>
    </citation>
    <scope>IDENTIFICATION</scope>
</reference>
<feature type="disulfide bond" evidence="5">
    <location>
        <begin position="82"/>
        <end position="91"/>
    </location>
</feature>
<dbReference type="PROSITE" id="PS01186">
    <property type="entry name" value="EGF_2"/>
    <property type="match status" value="2"/>
</dbReference>
<keyword evidence="8" id="KW-1185">Reference proteome</keyword>
<dbReference type="PROSITE" id="PS50026">
    <property type="entry name" value="EGF_3"/>
    <property type="match status" value="1"/>
</dbReference>
<sequence>TRERVVDDNTRRLRFWTSLIFSDLKLLLFSCSLSRGGPSSWISSGSEPSHPTGPIRFCSVDVDQCPDDCSDQGRCVGGRCVCFSGFTGTDCSETSCPGSCTSRGRCVGGVCVCGEGFTGLDCSQTVCPSECSSNGHCVDGQCVCGRGFTGTDCSETSCPGSCTSRGRCVGGVCVCSEGFTGLDCSQCEEGRSGEDCQSGETPTILSVDVLFLFLFLCK</sequence>
<evidence type="ECO:0000313" key="7">
    <source>
        <dbReference type="Ensembl" id="ENSGWIP00000049372.1"/>
    </source>
</evidence>
<keyword evidence="2" id="KW-0677">Repeat</keyword>
<dbReference type="Gene3D" id="2.10.25.10">
    <property type="entry name" value="Laminin"/>
    <property type="match status" value="4"/>
</dbReference>
<accession>A0A8C5HUC1</accession>
<keyword evidence="4" id="KW-0325">Glycoprotein</keyword>
<evidence type="ECO:0000256" key="3">
    <source>
        <dbReference type="ARBA" id="ARBA00023157"/>
    </source>
</evidence>
<dbReference type="SMART" id="SM00181">
    <property type="entry name" value="EGF"/>
    <property type="match status" value="4"/>
</dbReference>
<comment type="caution">
    <text evidence="5">Lacks conserved residue(s) required for the propagation of feature annotation.</text>
</comment>
<dbReference type="Proteomes" id="UP000694680">
    <property type="component" value="Unassembled WGS sequence"/>
</dbReference>
<dbReference type="PANTHER" id="PTHR11219:SF69">
    <property type="entry name" value="TENEURIN-A"/>
    <property type="match status" value="1"/>
</dbReference>